<evidence type="ECO:0000313" key="4">
    <source>
        <dbReference type="Proteomes" id="UP001152797"/>
    </source>
</evidence>
<sequence>KQLEVHQQLEELVWPESKTLVHDMVRNKEMAIELLDASILPVAGSSSSIRITDVENMSQIIAESKNVSNQQLVAAARQRQQLRQEKEAKELDLEERRAAAVAAKAEKDAQNGVVTLDEAEASLGIDTSLVKDVKGMCLRGNMLLSDLRHEQKD</sequence>
<gene>
    <name evidence="2" type="ORF">C1SCF055_LOCUS17308</name>
</gene>
<feature type="coiled-coil region" evidence="1">
    <location>
        <begin position="65"/>
        <end position="99"/>
    </location>
</feature>
<feature type="non-terminal residue" evidence="2">
    <location>
        <position position="153"/>
    </location>
</feature>
<keyword evidence="4" id="KW-1185">Reference proteome</keyword>
<keyword evidence="1" id="KW-0175">Coiled coil</keyword>
<evidence type="ECO:0000256" key="1">
    <source>
        <dbReference type="SAM" id="Coils"/>
    </source>
</evidence>
<organism evidence="2">
    <name type="scientific">Cladocopium goreaui</name>
    <dbReference type="NCBI Taxonomy" id="2562237"/>
    <lineage>
        <taxon>Eukaryota</taxon>
        <taxon>Sar</taxon>
        <taxon>Alveolata</taxon>
        <taxon>Dinophyceae</taxon>
        <taxon>Suessiales</taxon>
        <taxon>Symbiodiniaceae</taxon>
        <taxon>Cladocopium</taxon>
    </lineage>
</organism>
<reference evidence="3 4" key="2">
    <citation type="submission" date="2024-05" db="EMBL/GenBank/DDBJ databases">
        <authorList>
            <person name="Chen Y."/>
            <person name="Shah S."/>
            <person name="Dougan E. K."/>
            <person name="Thang M."/>
            <person name="Chan C."/>
        </authorList>
    </citation>
    <scope>NUCLEOTIDE SEQUENCE [LARGE SCALE GENOMIC DNA]</scope>
</reference>
<evidence type="ECO:0000313" key="3">
    <source>
        <dbReference type="EMBL" id="CAL4777621.1"/>
    </source>
</evidence>
<name>A0A9P1CER5_9DINO</name>
<dbReference type="EMBL" id="CAMXCT020001459">
    <property type="protein sequence ID" value="CAL1143684.1"/>
    <property type="molecule type" value="Genomic_DNA"/>
</dbReference>
<evidence type="ECO:0000313" key="2">
    <source>
        <dbReference type="EMBL" id="CAI3990309.1"/>
    </source>
</evidence>
<dbReference type="EMBL" id="CAMXCT010001459">
    <property type="protein sequence ID" value="CAI3990309.1"/>
    <property type="molecule type" value="Genomic_DNA"/>
</dbReference>
<dbReference type="Proteomes" id="UP001152797">
    <property type="component" value="Unassembled WGS sequence"/>
</dbReference>
<dbReference type="AlphaFoldDB" id="A0A9P1CER5"/>
<proteinExistence type="predicted"/>
<feature type="non-terminal residue" evidence="2">
    <location>
        <position position="1"/>
    </location>
</feature>
<protein>
    <submittedName>
        <fullName evidence="2">Uncharacterized protein</fullName>
    </submittedName>
</protein>
<comment type="caution">
    <text evidence="2">The sequence shown here is derived from an EMBL/GenBank/DDBJ whole genome shotgun (WGS) entry which is preliminary data.</text>
</comment>
<reference evidence="2" key="1">
    <citation type="submission" date="2022-10" db="EMBL/GenBank/DDBJ databases">
        <authorList>
            <person name="Chen Y."/>
            <person name="Dougan E. K."/>
            <person name="Chan C."/>
            <person name="Rhodes N."/>
            <person name="Thang M."/>
        </authorList>
    </citation>
    <scope>NUCLEOTIDE SEQUENCE</scope>
</reference>
<accession>A0A9P1CER5</accession>
<dbReference type="EMBL" id="CAMXCT030001459">
    <property type="protein sequence ID" value="CAL4777621.1"/>
    <property type="molecule type" value="Genomic_DNA"/>
</dbReference>